<dbReference type="EMBL" id="JAAARO010000008">
    <property type="protein sequence ID" value="KAF5743977.1"/>
    <property type="molecule type" value="Genomic_DNA"/>
</dbReference>
<reference evidence="1 2" key="1">
    <citation type="journal article" date="2020" name="Nat. Commun.">
        <title>Genome of Tripterygium wilfordii and identification of cytochrome P450 involved in triptolide biosynthesis.</title>
        <authorList>
            <person name="Tu L."/>
            <person name="Su P."/>
            <person name="Zhang Z."/>
            <person name="Gao L."/>
            <person name="Wang J."/>
            <person name="Hu T."/>
            <person name="Zhou J."/>
            <person name="Zhang Y."/>
            <person name="Zhao Y."/>
            <person name="Liu Y."/>
            <person name="Song Y."/>
            <person name="Tong Y."/>
            <person name="Lu Y."/>
            <person name="Yang J."/>
            <person name="Xu C."/>
            <person name="Jia M."/>
            <person name="Peters R.J."/>
            <person name="Huang L."/>
            <person name="Gao W."/>
        </authorList>
    </citation>
    <scope>NUCLEOTIDE SEQUENCE [LARGE SCALE GENOMIC DNA]</scope>
    <source>
        <strain evidence="2">cv. XIE 37</strain>
        <tissue evidence="1">Leaf</tissue>
    </source>
</reference>
<organism evidence="1 2">
    <name type="scientific">Tripterygium wilfordii</name>
    <name type="common">Thunder God vine</name>
    <dbReference type="NCBI Taxonomy" id="458696"/>
    <lineage>
        <taxon>Eukaryota</taxon>
        <taxon>Viridiplantae</taxon>
        <taxon>Streptophyta</taxon>
        <taxon>Embryophyta</taxon>
        <taxon>Tracheophyta</taxon>
        <taxon>Spermatophyta</taxon>
        <taxon>Magnoliopsida</taxon>
        <taxon>eudicotyledons</taxon>
        <taxon>Gunneridae</taxon>
        <taxon>Pentapetalae</taxon>
        <taxon>rosids</taxon>
        <taxon>fabids</taxon>
        <taxon>Celastrales</taxon>
        <taxon>Celastraceae</taxon>
        <taxon>Tripterygium</taxon>
    </lineage>
</organism>
<name>A0A7J7DCA9_TRIWF</name>
<dbReference type="AlphaFoldDB" id="A0A7J7DCA9"/>
<keyword evidence="2" id="KW-1185">Reference proteome</keyword>
<proteinExistence type="predicted"/>
<accession>A0A7J7DCA9</accession>
<dbReference type="PANTHER" id="PTHR33526">
    <property type="entry name" value="OS07G0123800 PROTEIN"/>
    <property type="match status" value="1"/>
</dbReference>
<comment type="caution">
    <text evidence="1">The sequence shown here is derived from an EMBL/GenBank/DDBJ whole genome shotgun (WGS) entry which is preliminary data.</text>
</comment>
<dbReference type="PANTHER" id="PTHR33526:SF30">
    <property type="entry name" value="DUF4005 DOMAIN-CONTAINING PROTEIN"/>
    <property type="match status" value="1"/>
</dbReference>
<dbReference type="InParanoid" id="A0A7J7DCA9"/>
<sequence length="135" mass="14668">MIKSTNSKTRSKGGKLMKIVLATFRVIGRANAMYMKSMEKVSSGGVLPCPSPQHQHVNLQNISRSQSVGSSKPGMKQTLGESSGIMKIRSYSVGVGKIGRIDEDRACSFRVLDANDLVFHPRSRSCAAQKSSTQH</sequence>
<gene>
    <name evidence="1" type="ORF">HS088_TW08G00565</name>
</gene>
<protein>
    <submittedName>
        <fullName evidence="1">Uncharacterized protein</fullName>
    </submittedName>
</protein>
<dbReference type="Proteomes" id="UP000593562">
    <property type="component" value="Unassembled WGS sequence"/>
</dbReference>
<evidence type="ECO:0000313" key="1">
    <source>
        <dbReference type="EMBL" id="KAF5743977.1"/>
    </source>
</evidence>
<evidence type="ECO:0000313" key="2">
    <source>
        <dbReference type="Proteomes" id="UP000593562"/>
    </source>
</evidence>